<organism evidence="9 10">
    <name type="scientific">Piscinibacter koreensis</name>
    <dbReference type="NCBI Taxonomy" id="2742824"/>
    <lineage>
        <taxon>Bacteria</taxon>
        <taxon>Pseudomonadati</taxon>
        <taxon>Pseudomonadota</taxon>
        <taxon>Betaproteobacteria</taxon>
        <taxon>Burkholderiales</taxon>
        <taxon>Sphaerotilaceae</taxon>
        <taxon>Piscinibacter</taxon>
    </lineage>
</organism>
<comment type="subunit">
    <text evidence="6">Interacts with MinD and FtsZ.</text>
</comment>
<protein>
    <recommendedName>
        <fullName evidence="6">Probable septum site-determining protein MinC</fullName>
    </recommendedName>
</protein>
<dbReference type="GO" id="GO:0000917">
    <property type="term" value="P:division septum assembly"/>
    <property type="evidence" value="ECO:0007669"/>
    <property type="project" value="UniProtKB-KW"/>
</dbReference>
<dbReference type="Pfam" id="PF03775">
    <property type="entry name" value="MinC_C"/>
    <property type="match status" value="1"/>
</dbReference>
<feature type="domain" description="Septum formation inhibitor MinC C-terminal" evidence="7">
    <location>
        <begin position="160"/>
        <end position="262"/>
    </location>
</feature>
<dbReference type="PANTHER" id="PTHR34108">
    <property type="entry name" value="SEPTUM SITE-DETERMINING PROTEIN MINC"/>
    <property type="match status" value="1"/>
</dbReference>
<evidence type="ECO:0000313" key="10">
    <source>
        <dbReference type="Proteomes" id="UP000529637"/>
    </source>
</evidence>
<evidence type="ECO:0000256" key="3">
    <source>
        <dbReference type="ARBA" id="ARBA00023210"/>
    </source>
</evidence>
<reference evidence="9 10" key="1">
    <citation type="submission" date="2020-06" db="EMBL/GenBank/DDBJ databases">
        <title>Schlegella sp. ID0723 isolated from air conditioner.</title>
        <authorList>
            <person name="Kim D.Y."/>
            <person name="Kim D.-U."/>
        </authorList>
    </citation>
    <scope>NUCLEOTIDE SEQUENCE [LARGE SCALE GENOMIC DNA]</scope>
    <source>
        <strain evidence="9 10">ID0723</strain>
    </source>
</reference>
<proteinExistence type="inferred from homology"/>
<dbReference type="GO" id="GO:1901891">
    <property type="term" value="P:regulation of cell septum assembly"/>
    <property type="evidence" value="ECO:0007669"/>
    <property type="project" value="InterPro"/>
</dbReference>
<dbReference type="InterPro" id="IPR007874">
    <property type="entry name" value="MinC_N"/>
</dbReference>
<name>A0A7Y6NPN4_9BURK</name>
<comment type="caution">
    <text evidence="9">The sequence shown here is derived from an EMBL/GenBank/DDBJ whole genome shotgun (WGS) entry which is preliminary data.</text>
</comment>
<evidence type="ECO:0000259" key="8">
    <source>
        <dbReference type="Pfam" id="PF05209"/>
    </source>
</evidence>
<evidence type="ECO:0000313" key="9">
    <source>
        <dbReference type="EMBL" id="NUZ06914.1"/>
    </source>
</evidence>
<dbReference type="InterPro" id="IPR013033">
    <property type="entry name" value="MinC"/>
</dbReference>
<evidence type="ECO:0000256" key="2">
    <source>
        <dbReference type="ARBA" id="ARBA00022618"/>
    </source>
</evidence>
<dbReference type="Gene3D" id="2.160.20.70">
    <property type="match status" value="1"/>
</dbReference>
<evidence type="ECO:0000256" key="1">
    <source>
        <dbReference type="ARBA" id="ARBA00006291"/>
    </source>
</evidence>
<dbReference type="EMBL" id="JABWMJ010000006">
    <property type="protein sequence ID" value="NUZ06914.1"/>
    <property type="molecule type" value="Genomic_DNA"/>
</dbReference>
<feature type="domain" description="Septum formation inhibitor MinC N-terminal" evidence="8">
    <location>
        <begin position="13"/>
        <end position="83"/>
    </location>
</feature>
<dbReference type="InterPro" id="IPR005526">
    <property type="entry name" value="Septum_form_inhib_MinC_C"/>
</dbReference>
<dbReference type="InterPro" id="IPR036145">
    <property type="entry name" value="MinC_C_sf"/>
</dbReference>
<keyword evidence="10" id="KW-1185">Reference proteome</keyword>
<dbReference type="AlphaFoldDB" id="A0A7Y6NPN4"/>
<gene>
    <name evidence="6 9" type="primary">minC</name>
    <name evidence="9" type="ORF">HQN59_14205</name>
</gene>
<keyword evidence="2 6" id="KW-0132">Cell division</keyword>
<sequence>MSAVSSQSRNSVFELRNATLTLIALVLKTTDLGRLAAAIEERFGATPGLFDHDPVVIDLSQVQGEAGPIDFTALVELLRRRRLLAVGVERGNPEQMSAALDAGLGDSSTFAAPNGSVTATPESAPAAAAAAPIEAPPVAAPAAPIAAPAAPIAAPATTLVIDGPLRSGQQVYARGGDLVVMGAVNFGAEVIADGHIHVYAPLRGRAIAGARGNSAARIFSTCMEPQLVSIAGTYRTLEAALPDDVFGKPAQVRLDGNAIRVERLAS</sequence>
<dbReference type="RefSeq" id="WP_176069762.1">
    <property type="nucleotide sequence ID" value="NZ_JABWMJ010000006.1"/>
</dbReference>
<comment type="similarity">
    <text evidence="1 6">Belongs to the MinC family.</text>
</comment>
<keyword evidence="4 6" id="KW-0131">Cell cycle</keyword>
<keyword evidence="3 6" id="KW-0717">Septation</keyword>
<dbReference type="PANTHER" id="PTHR34108:SF1">
    <property type="entry name" value="SEPTUM SITE-DETERMINING PROTEIN MINC"/>
    <property type="match status" value="1"/>
</dbReference>
<dbReference type="GO" id="GO:0000902">
    <property type="term" value="P:cell morphogenesis"/>
    <property type="evidence" value="ECO:0007669"/>
    <property type="project" value="InterPro"/>
</dbReference>
<comment type="function">
    <text evidence="5 6">Cell division inhibitor that blocks the formation of polar Z ring septums. Rapidly oscillates between the poles of the cell to destabilize FtsZ filaments that have formed before they mature into polar Z rings. Prevents FtsZ polymerization.</text>
</comment>
<dbReference type="Proteomes" id="UP000529637">
    <property type="component" value="Unassembled WGS sequence"/>
</dbReference>
<dbReference type="HAMAP" id="MF_00267">
    <property type="entry name" value="MinC"/>
    <property type="match status" value="1"/>
</dbReference>
<evidence type="ECO:0000256" key="6">
    <source>
        <dbReference type="HAMAP-Rule" id="MF_00267"/>
    </source>
</evidence>
<accession>A0A7Y6NPN4</accession>
<dbReference type="Pfam" id="PF05209">
    <property type="entry name" value="MinC_N"/>
    <property type="match status" value="1"/>
</dbReference>
<dbReference type="NCBIfam" id="TIGR01222">
    <property type="entry name" value="minC"/>
    <property type="match status" value="1"/>
</dbReference>
<dbReference type="GO" id="GO:0051302">
    <property type="term" value="P:regulation of cell division"/>
    <property type="evidence" value="ECO:0007669"/>
    <property type="project" value="InterPro"/>
</dbReference>
<dbReference type="InterPro" id="IPR016098">
    <property type="entry name" value="CAP/MinC_C"/>
</dbReference>
<evidence type="ECO:0000259" key="7">
    <source>
        <dbReference type="Pfam" id="PF03775"/>
    </source>
</evidence>
<dbReference type="Gene3D" id="3.30.70.260">
    <property type="match status" value="1"/>
</dbReference>
<evidence type="ECO:0000256" key="5">
    <source>
        <dbReference type="ARBA" id="ARBA00025606"/>
    </source>
</evidence>
<evidence type="ECO:0000256" key="4">
    <source>
        <dbReference type="ARBA" id="ARBA00023306"/>
    </source>
</evidence>
<dbReference type="SUPFAM" id="SSF63848">
    <property type="entry name" value="Cell-division inhibitor MinC, C-terminal domain"/>
    <property type="match status" value="1"/>
</dbReference>